<dbReference type="Pfam" id="PF09382">
    <property type="entry name" value="RQC"/>
    <property type="match status" value="1"/>
</dbReference>
<dbReference type="InterPro" id="IPR032284">
    <property type="entry name" value="RecQ_Zn-bd"/>
</dbReference>
<dbReference type="Pfam" id="PF00270">
    <property type="entry name" value="DEAD"/>
    <property type="match status" value="1"/>
</dbReference>
<keyword evidence="10" id="KW-0067">ATP-binding</keyword>
<dbReference type="Pfam" id="PF00570">
    <property type="entry name" value="HRDC"/>
    <property type="match status" value="1"/>
</dbReference>
<evidence type="ECO:0000256" key="10">
    <source>
        <dbReference type="ARBA" id="ARBA00022840"/>
    </source>
</evidence>
<dbReference type="PROSITE" id="PS50967">
    <property type="entry name" value="HRDC"/>
    <property type="match status" value="1"/>
</dbReference>
<keyword evidence="4" id="KW-0479">Metal-binding</keyword>
<dbReference type="SMART" id="SM00956">
    <property type="entry name" value="RQC"/>
    <property type="match status" value="1"/>
</dbReference>
<keyword evidence="21" id="KW-1185">Reference proteome</keyword>
<sequence length="593" mass="67200">MMEEARAVLQQQFGYATFRAGQEDVIAHLLRHEDSLAVMPTGGGKSLCYQIPALIFDGLTIVVSPLISLMKDQVDALQAAGIGATFINSSLTMRETNERLNLIRSGSGIKLLYIAPERLEAAGFKELLQEVEVSLFAIDEAHCISQWGHDFRPSYLRLCEHLNEMLNRPLVVALTATATPAVADDICKLLRIRKENRVQTGFSRENLAFQVVKGQDKDRFLIDYLRKNEAESGIVYAATRKEVERIEAMLVKSGIKAAKYHAGLSDSFREETQEAFLYDDVQVIVATNAFGMGIDKSNVRFVIHYNLPRNMEAYYQEAGRAGRDGLASDCILLFSPQDAHLQHYLIEQSELPEDRKENEFRKLREMTGYGYTEICLQKYIVQYFGEECENCGKCSNCLDTRAETDVTILAQQVFSCIKRMGERFGKVMVAKVLTGSKDQKVKQWHFETLSTHGLMKDQSQKDVLQLIDYLTAEKFLAAADGQFPSLHLTAKAVQVLRGAEKVMRKEAAEATRIAVDVDAGLFELLREKRRELAERDHVPPYVIFSDETLREMCRYLPQNEEEMLRIKGVGAVKLEKYGMLFLQILQNEKIEQD</sequence>
<dbReference type="InterPro" id="IPR036388">
    <property type="entry name" value="WH-like_DNA-bd_sf"/>
</dbReference>
<evidence type="ECO:0000256" key="2">
    <source>
        <dbReference type="ARBA" id="ARBA00001947"/>
    </source>
</evidence>
<organism evidence="20 21">
    <name type="scientific">Listeria kieliensis</name>
    <dbReference type="NCBI Taxonomy" id="1621700"/>
    <lineage>
        <taxon>Bacteria</taxon>
        <taxon>Bacillati</taxon>
        <taxon>Bacillota</taxon>
        <taxon>Bacilli</taxon>
        <taxon>Bacillales</taxon>
        <taxon>Listeriaceae</taxon>
        <taxon>Listeria</taxon>
    </lineage>
</organism>
<dbReference type="PANTHER" id="PTHR13710">
    <property type="entry name" value="DNA HELICASE RECQ FAMILY MEMBER"/>
    <property type="match status" value="1"/>
</dbReference>
<dbReference type="GO" id="GO:0043138">
    <property type="term" value="F:3'-5' DNA helicase activity"/>
    <property type="evidence" value="ECO:0007669"/>
    <property type="project" value="UniProtKB-EC"/>
</dbReference>
<evidence type="ECO:0000256" key="5">
    <source>
        <dbReference type="ARBA" id="ARBA00022741"/>
    </source>
</evidence>
<dbReference type="InterPro" id="IPR010997">
    <property type="entry name" value="HRDC-like_sf"/>
</dbReference>
<gene>
    <name evidence="20" type="ORF">UR08_09875</name>
</gene>
<dbReference type="Proteomes" id="UP000257055">
    <property type="component" value="Unassembled WGS sequence"/>
</dbReference>
<dbReference type="InterPro" id="IPR014001">
    <property type="entry name" value="Helicase_ATP-bd"/>
</dbReference>
<comment type="catalytic activity">
    <reaction evidence="15">
        <text>Couples ATP hydrolysis with the unwinding of duplex DNA by translocating in the 3'-5' direction.</text>
        <dbReference type="EC" id="5.6.2.4"/>
    </reaction>
</comment>
<dbReference type="NCBIfam" id="TIGR01389">
    <property type="entry name" value="recQ"/>
    <property type="match status" value="1"/>
</dbReference>
<dbReference type="AlphaFoldDB" id="A0A3D8TR92"/>
<dbReference type="GO" id="GO:0006260">
    <property type="term" value="P:DNA replication"/>
    <property type="evidence" value="ECO:0007669"/>
    <property type="project" value="InterPro"/>
</dbReference>
<keyword evidence="6" id="KW-0227">DNA damage</keyword>
<dbReference type="InterPro" id="IPR011545">
    <property type="entry name" value="DEAD/DEAH_box_helicase_dom"/>
</dbReference>
<dbReference type="GO" id="GO:0009378">
    <property type="term" value="F:four-way junction helicase activity"/>
    <property type="evidence" value="ECO:0007669"/>
    <property type="project" value="TreeGrafter"/>
</dbReference>
<dbReference type="InterPro" id="IPR004589">
    <property type="entry name" value="DNA_helicase_ATP-dep_RecQ"/>
</dbReference>
<dbReference type="GO" id="GO:0009432">
    <property type="term" value="P:SOS response"/>
    <property type="evidence" value="ECO:0007669"/>
    <property type="project" value="UniProtKB-UniRule"/>
</dbReference>
<dbReference type="RefSeq" id="WP_115753485.1">
    <property type="nucleotide sequence ID" value="NZ_LARY01000002.1"/>
</dbReference>
<dbReference type="NCBIfam" id="TIGR00614">
    <property type="entry name" value="recQ_fam"/>
    <property type="match status" value="1"/>
</dbReference>
<dbReference type="InterPro" id="IPR001650">
    <property type="entry name" value="Helicase_C-like"/>
</dbReference>
<reference evidence="21" key="1">
    <citation type="submission" date="2015-04" db="EMBL/GenBank/DDBJ databases">
        <authorList>
            <person name="Schardt J."/>
            <person name="Mueller-Herbst S."/>
            <person name="Scherer S."/>
            <person name="Huptas C."/>
        </authorList>
    </citation>
    <scope>NUCLEOTIDE SEQUENCE [LARGE SCALE GENOMIC DNA]</scope>
    <source>
        <strain evidence="21">Kiel-L1</strain>
    </source>
</reference>
<feature type="domain" description="Helicase ATP-binding" evidence="18">
    <location>
        <begin position="26"/>
        <end position="196"/>
    </location>
</feature>
<dbReference type="InterPro" id="IPR036390">
    <property type="entry name" value="WH_DNA-bd_sf"/>
</dbReference>
<evidence type="ECO:0000256" key="9">
    <source>
        <dbReference type="ARBA" id="ARBA00022833"/>
    </source>
</evidence>
<keyword evidence="5" id="KW-0547">Nucleotide-binding</keyword>
<dbReference type="SMART" id="SM00341">
    <property type="entry name" value="HRDC"/>
    <property type="match status" value="1"/>
</dbReference>
<keyword evidence="12" id="KW-0233">DNA recombination</keyword>
<evidence type="ECO:0000256" key="15">
    <source>
        <dbReference type="ARBA" id="ARBA00034617"/>
    </source>
</evidence>
<keyword evidence="7" id="KW-0378">Hydrolase</keyword>
<evidence type="ECO:0000256" key="12">
    <source>
        <dbReference type="ARBA" id="ARBA00023172"/>
    </source>
</evidence>
<evidence type="ECO:0000256" key="4">
    <source>
        <dbReference type="ARBA" id="ARBA00022723"/>
    </source>
</evidence>
<dbReference type="GO" id="GO:0006310">
    <property type="term" value="P:DNA recombination"/>
    <property type="evidence" value="ECO:0007669"/>
    <property type="project" value="UniProtKB-UniRule"/>
</dbReference>
<evidence type="ECO:0000259" key="19">
    <source>
        <dbReference type="PROSITE" id="PS51194"/>
    </source>
</evidence>
<dbReference type="PROSITE" id="PS51194">
    <property type="entry name" value="HELICASE_CTER"/>
    <property type="match status" value="1"/>
</dbReference>
<dbReference type="CDD" id="cd18794">
    <property type="entry name" value="SF2_C_RecQ"/>
    <property type="match status" value="1"/>
</dbReference>
<dbReference type="SUPFAM" id="SSF47819">
    <property type="entry name" value="HRDC-like"/>
    <property type="match status" value="1"/>
</dbReference>
<comment type="similarity">
    <text evidence="3">Belongs to the helicase family. RecQ subfamily.</text>
</comment>
<dbReference type="Pfam" id="PF16124">
    <property type="entry name" value="RecQ_Zn_bind"/>
    <property type="match status" value="1"/>
</dbReference>
<evidence type="ECO:0000256" key="6">
    <source>
        <dbReference type="ARBA" id="ARBA00022763"/>
    </source>
</evidence>
<dbReference type="FunFam" id="3.40.50.300:FF:000296">
    <property type="entry name" value="ATP-dependent DNA helicase RecQ"/>
    <property type="match status" value="1"/>
</dbReference>
<dbReference type="GO" id="GO:0006281">
    <property type="term" value="P:DNA repair"/>
    <property type="evidence" value="ECO:0007669"/>
    <property type="project" value="UniProtKB-KW"/>
</dbReference>
<dbReference type="GO" id="GO:0005737">
    <property type="term" value="C:cytoplasm"/>
    <property type="evidence" value="ECO:0007669"/>
    <property type="project" value="TreeGrafter"/>
</dbReference>
<evidence type="ECO:0000256" key="16">
    <source>
        <dbReference type="NCBIfam" id="TIGR01389"/>
    </source>
</evidence>
<dbReference type="InterPro" id="IPR027417">
    <property type="entry name" value="P-loop_NTPase"/>
</dbReference>
<dbReference type="EC" id="5.6.2.4" evidence="16"/>
<dbReference type="InterPro" id="IPR006293">
    <property type="entry name" value="DNA_helicase_ATP-dep_RecQ_bac"/>
</dbReference>
<evidence type="ECO:0000259" key="18">
    <source>
        <dbReference type="PROSITE" id="PS51192"/>
    </source>
</evidence>
<dbReference type="GO" id="GO:0030894">
    <property type="term" value="C:replisome"/>
    <property type="evidence" value="ECO:0007669"/>
    <property type="project" value="TreeGrafter"/>
</dbReference>
<evidence type="ECO:0000259" key="17">
    <source>
        <dbReference type="PROSITE" id="PS50967"/>
    </source>
</evidence>
<evidence type="ECO:0000256" key="3">
    <source>
        <dbReference type="ARBA" id="ARBA00005446"/>
    </source>
</evidence>
<dbReference type="CDD" id="cd17920">
    <property type="entry name" value="DEXHc_RecQ"/>
    <property type="match status" value="1"/>
</dbReference>
<dbReference type="GO" id="GO:0043590">
    <property type="term" value="C:bacterial nucleoid"/>
    <property type="evidence" value="ECO:0007669"/>
    <property type="project" value="TreeGrafter"/>
</dbReference>
<dbReference type="PANTHER" id="PTHR13710:SF105">
    <property type="entry name" value="ATP-DEPENDENT DNA HELICASE Q1"/>
    <property type="match status" value="1"/>
</dbReference>
<evidence type="ECO:0000256" key="1">
    <source>
        <dbReference type="ARBA" id="ARBA00001946"/>
    </source>
</evidence>
<comment type="caution">
    <text evidence="20">The sequence shown here is derived from an EMBL/GenBank/DDBJ whole genome shotgun (WGS) entry which is preliminary data.</text>
</comment>
<dbReference type="GO" id="GO:0005524">
    <property type="term" value="F:ATP binding"/>
    <property type="evidence" value="ECO:0007669"/>
    <property type="project" value="UniProtKB-KW"/>
</dbReference>
<dbReference type="FunFam" id="3.40.50.300:FF:001746">
    <property type="entry name" value="ATP-dependent DNA helicase recQ"/>
    <property type="match status" value="1"/>
</dbReference>
<dbReference type="SUPFAM" id="SSF52540">
    <property type="entry name" value="P-loop containing nucleoside triphosphate hydrolases"/>
    <property type="match status" value="1"/>
</dbReference>
<keyword evidence="8 20" id="KW-0347">Helicase</keyword>
<accession>A0A3D8TR92</accession>
<evidence type="ECO:0000313" key="20">
    <source>
        <dbReference type="EMBL" id="RDX01233.1"/>
    </source>
</evidence>
<dbReference type="Gene3D" id="3.40.50.300">
    <property type="entry name" value="P-loop containing nucleotide triphosphate hydrolases"/>
    <property type="match status" value="2"/>
</dbReference>
<proteinExistence type="inferred from homology"/>
<evidence type="ECO:0000313" key="21">
    <source>
        <dbReference type="Proteomes" id="UP000257055"/>
    </source>
</evidence>
<name>A0A3D8TR92_9LIST</name>
<protein>
    <recommendedName>
        <fullName evidence="16">DNA helicase RecQ</fullName>
        <ecNumber evidence="16">5.6.2.4</ecNumber>
    </recommendedName>
</protein>
<dbReference type="GO" id="GO:0016787">
    <property type="term" value="F:hydrolase activity"/>
    <property type="evidence" value="ECO:0007669"/>
    <property type="project" value="UniProtKB-KW"/>
</dbReference>
<keyword evidence="11" id="KW-0238">DNA-binding</keyword>
<dbReference type="InterPro" id="IPR044876">
    <property type="entry name" value="HRDC_dom_sf"/>
</dbReference>
<comment type="cofactor">
    <cofactor evidence="2">
        <name>Zn(2+)</name>
        <dbReference type="ChEBI" id="CHEBI:29105"/>
    </cofactor>
</comment>
<dbReference type="FunFam" id="1.10.150.80:FF:000002">
    <property type="entry name" value="ATP-dependent DNA helicase RecQ"/>
    <property type="match status" value="1"/>
</dbReference>
<evidence type="ECO:0000256" key="8">
    <source>
        <dbReference type="ARBA" id="ARBA00022806"/>
    </source>
</evidence>
<dbReference type="EMBL" id="LARY01000002">
    <property type="protein sequence ID" value="RDX01233.1"/>
    <property type="molecule type" value="Genomic_DNA"/>
</dbReference>
<dbReference type="Gene3D" id="1.10.10.10">
    <property type="entry name" value="Winged helix-like DNA-binding domain superfamily/Winged helix DNA-binding domain"/>
    <property type="match status" value="1"/>
</dbReference>
<keyword evidence="13" id="KW-0234">DNA repair</keyword>
<dbReference type="SMART" id="SM00487">
    <property type="entry name" value="DEXDc"/>
    <property type="match status" value="1"/>
</dbReference>
<dbReference type="InterPro" id="IPR002121">
    <property type="entry name" value="HRDC_dom"/>
</dbReference>
<comment type="cofactor">
    <cofactor evidence="1">
        <name>Mg(2+)</name>
        <dbReference type="ChEBI" id="CHEBI:18420"/>
    </cofactor>
</comment>
<dbReference type="SUPFAM" id="SSF46785">
    <property type="entry name" value="Winged helix' DNA-binding domain"/>
    <property type="match status" value="1"/>
</dbReference>
<feature type="domain" description="Helicase C-terminal" evidence="19">
    <location>
        <begin position="220"/>
        <end position="364"/>
    </location>
</feature>
<keyword evidence="9" id="KW-0862">Zinc</keyword>
<keyword evidence="14" id="KW-0413">Isomerase</keyword>
<dbReference type="InterPro" id="IPR018982">
    <property type="entry name" value="RQC_domain"/>
</dbReference>
<feature type="domain" description="HRDC" evidence="17">
    <location>
        <begin position="515"/>
        <end position="593"/>
    </location>
</feature>
<dbReference type="SMART" id="SM00490">
    <property type="entry name" value="HELICc"/>
    <property type="match status" value="1"/>
</dbReference>
<dbReference type="GO" id="GO:0046872">
    <property type="term" value="F:metal ion binding"/>
    <property type="evidence" value="ECO:0007669"/>
    <property type="project" value="UniProtKB-KW"/>
</dbReference>
<dbReference type="Pfam" id="PF00271">
    <property type="entry name" value="Helicase_C"/>
    <property type="match status" value="1"/>
</dbReference>
<dbReference type="PROSITE" id="PS51192">
    <property type="entry name" value="HELICASE_ATP_BIND_1"/>
    <property type="match status" value="1"/>
</dbReference>
<dbReference type="Gene3D" id="1.10.150.80">
    <property type="entry name" value="HRDC domain"/>
    <property type="match status" value="1"/>
</dbReference>
<dbReference type="GO" id="GO:0003677">
    <property type="term" value="F:DNA binding"/>
    <property type="evidence" value="ECO:0007669"/>
    <property type="project" value="UniProtKB-KW"/>
</dbReference>
<evidence type="ECO:0000256" key="11">
    <source>
        <dbReference type="ARBA" id="ARBA00023125"/>
    </source>
</evidence>
<evidence type="ECO:0000256" key="13">
    <source>
        <dbReference type="ARBA" id="ARBA00023204"/>
    </source>
</evidence>
<evidence type="ECO:0000256" key="14">
    <source>
        <dbReference type="ARBA" id="ARBA00023235"/>
    </source>
</evidence>
<evidence type="ECO:0000256" key="7">
    <source>
        <dbReference type="ARBA" id="ARBA00022801"/>
    </source>
</evidence>